<name>A0ABW5RGL1_9MICO</name>
<protein>
    <submittedName>
        <fullName evidence="1">Uncharacterized protein</fullName>
    </submittedName>
</protein>
<comment type="caution">
    <text evidence="1">The sequence shown here is derived from an EMBL/GenBank/DDBJ whole genome shotgun (WGS) entry which is preliminary data.</text>
</comment>
<dbReference type="RefSeq" id="WP_066057618.1">
    <property type="nucleotide sequence ID" value="NZ_JBHUNF010000001.1"/>
</dbReference>
<gene>
    <name evidence="1" type="ORF">ACFSUQ_02830</name>
</gene>
<evidence type="ECO:0000313" key="1">
    <source>
        <dbReference type="EMBL" id="MFD2674236.1"/>
    </source>
</evidence>
<proteinExistence type="predicted"/>
<evidence type="ECO:0000313" key="2">
    <source>
        <dbReference type="Proteomes" id="UP001597453"/>
    </source>
</evidence>
<keyword evidence="2" id="KW-1185">Reference proteome</keyword>
<organism evidence="1 2">
    <name type="scientific">Gulosibacter bifidus</name>
    <dbReference type="NCBI Taxonomy" id="272239"/>
    <lineage>
        <taxon>Bacteria</taxon>
        <taxon>Bacillati</taxon>
        <taxon>Actinomycetota</taxon>
        <taxon>Actinomycetes</taxon>
        <taxon>Micrococcales</taxon>
        <taxon>Microbacteriaceae</taxon>
        <taxon>Gulosibacter</taxon>
    </lineage>
</organism>
<sequence length="87" mass="9591">MVRADEWVGQRARFLQHLLVRSERFSSPWIEGNRVTPKKLTLAERIGGGTKTALDVIANVRATEQAINELADPERTVTSGTSPNSST</sequence>
<dbReference type="Proteomes" id="UP001597453">
    <property type="component" value="Unassembled WGS sequence"/>
</dbReference>
<accession>A0ABW5RGL1</accession>
<dbReference type="EMBL" id="JBHUNF010000001">
    <property type="protein sequence ID" value="MFD2674236.1"/>
    <property type="molecule type" value="Genomic_DNA"/>
</dbReference>
<reference evidence="2" key="1">
    <citation type="journal article" date="2019" name="Int. J. Syst. Evol. Microbiol.">
        <title>The Global Catalogue of Microorganisms (GCM) 10K type strain sequencing project: providing services to taxonomists for standard genome sequencing and annotation.</title>
        <authorList>
            <consortium name="The Broad Institute Genomics Platform"/>
            <consortium name="The Broad Institute Genome Sequencing Center for Infectious Disease"/>
            <person name="Wu L."/>
            <person name="Ma J."/>
        </authorList>
    </citation>
    <scope>NUCLEOTIDE SEQUENCE [LARGE SCALE GENOMIC DNA]</scope>
    <source>
        <strain evidence="2">TISTR 1511</strain>
    </source>
</reference>